<dbReference type="Gene3D" id="3.10.350.10">
    <property type="entry name" value="LysM domain"/>
    <property type="match status" value="1"/>
</dbReference>
<dbReference type="Proteomes" id="UP000319432">
    <property type="component" value="Chromosome"/>
</dbReference>
<feature type="compositionally biased region" description="Polar residues" evidence="1">
    <location>
        <begin position="166"/>
        <end position="178"/>
    </location>
</feature>
<feature type="compositionally biased region" description="Basic and acidic residues" evidence="1">
    <location>
        <begin position="1"/>
        <end position="11"/>
    </location>
</feature>
<feature type="domain" description="LysM" evidence="3">
    <location>
        <begin position="210"/>
        <end position="257"/>
    </location>
</feature>
<feature type="region of interest" description="Disordered" evidence="1">
    <location>
        <begin position="1"/>
        <end position="67"/>
    </location>
</feature>
<dbReference type="CDD" id="cd00118">
    <property type="entry name" value="LysM"/>
    <property type="match status" value="1"/>
</dbReference>
<keyword evidence="5" id="KW-1185">Reference proteome</keyword>
<dbReference type="AlphaFoldDB" id="A0A518V9S2"/>
<dbReference type="EMBL" id="CP033464">
    <property type="protein sequence ID" value="QDX93747.1"/>
    <property type="molecule type" value="Genomic_DNA"/>
</dbReference>
<organism evidence="4 5">
    <name type="scientific">Brevibacillus laterosporus</name>
    <name type="common">Bacillus laterosporus</name>
    <dbReference type="NCBI Taxonomy" id="1465"/>
    <lineage>
        <taxon>Bacteria</taxon>
        <taxon>Bacillati</taxon>
        <taxon>Bacillota</taxon>
        <taxon>Bacilli</taxon>
        <taxon>Bacillales</taxon>
        <taxon>Paenibacillaceae</taxon>
        <taxon>Brevibacillus</taxon>
    </lineage>
</organism>
<feature type="compositionally biased region" description="Basic residues" evidence="1">
    <location>
        <begin position="21"/>
        <end position="34"/>
    </location>
</feature>
<dbReference type="SMART" id="SM00257">
    <property type="entry name" value="LysM"/>
    <property type="match status" value="1"/>
</dbReference>
<feature type="transmembrane region" description="Helical" evidence="2">
    <location>
        <begin position="70"/>
        <end position="89"/>
    </location>
</feature>
<reference evidence="4 5" key="1">
    <citation type="submission" date="2018-11" db="EMBL/GenBank/DDBJ databases">
        <title>Phylogenetic determinants of toxin gene distribution in genomes of Brevibacillus laterosporus.</title>
        <authorList>
            <person name="Glare T.R."/>
            <person name="Durrant A."/>
            <person name="Berry C."/>
            <person name="Palma L."/>
            <person name="Ormskirk M."/>
            <person name="Cox M.O."/>
        </authorList>
    </citation>
    <scope>NUCLEOTIDE SEQUENCE [LARGE SCALE GENOMIC DNA]</scope>
    <source>
        <strain evidence="4 5">1821L</strain>
    </source>
</reference>
<evidence type="ECO:0000256" key="2">
    <source>
        <dbReference type="SAM" id="Phobius"/>
    </source>
</evidence>
<dbReference type="OrthoDB" id="2583609at2"/>
<dbReference type="PROSITE" id="PS51782">
    <property type="entry name" value="LYSM"/>
    <property type="match status" value="1"/>
</dbReference>
<evidence type="ECO:0000259" key="3">
    <source>
        <dbReference type="PROSITE" id="PS51782"/>
    </source>
</evidence>
<dbReference type="InterPro" id="IPR018392">
    <property type="entry name" value="LysM"/>
</dbReference>
<keyword evidence="2" id="KW-0472">Membrane</keyword>
<feature type="compositionally biased region" description="Basic and acidic residues" evidence="1">
    <location>
        <begin position="43"/>
        <end position="58"/>
    </location>
</feature>
<feature type="region of interest" description="Disordered" evidence="1">
    <location>
        <begin position="111"/>
        <end position="131"/>
    </location>
</feature>
<accession>A0A518V9S2</accession>
<keyword evidence="2" id="KW-0812">Transmembrane</keyword>
<evidence type="ECO:0000313" key="5">
    <source>
        <dbReference type="Proteomes" id="UP000319432"/>
    </source>
</evidence>
<evidence type="ECO:0000313" key="4">
    <source>
        <dbReference type="EMBL" id="QDX93747.1"/>
    </source>
</evidence>
<dbReference type="Pfam" id="PF01476">
    <property type="entry name" value="LysM"/>
    <property type="match status" value="1"/>
</dbReference>
<feature type="region of interest" description="Disordered" evidence="1">
    <location>
        <begin position="147"/>
        <end position="202"/>
    </location>
</feature>
<dbReference type="InterPro" id="IPR036779">
    <property type="entry name" value="LysM_dom_sf"/>
</dbReference>
<sequence length="260" mass="28064">MARRDVGKQMEEQQESLHGLPPRKTRMKSRKQAPKKQLNQVSTEKKTMDSEREVRGEQPKASTKLASGGGWKWIVPLAGAVVVVGVWFLCKEMNSAQSVVGYTENHVQEDAVASGTGNPATSSEPFVNREGTDQSNLAITGIQQNLGNQEPIATSKPAPGIGTTIPAGNSTPPANNTSADKKASPATVQPSNKPEAAKTEIKSEKKIKSKLYKVKKGDNLHKISRTYYGSNNGVERIANFNGLNTEAPLLEGKTLYIPVD</sequence>
<name>A0A518V9S2_BRELA</name>
<gene>
    <name evidence="4" type="ORF">EEL30_16460</name>
</gene>
<dbReference type="SUPFAM" id="SSF54106">
    <property type="entry name" value="LysM domain"/>
    <property type="match status" value="1"/>
</dbReference>
<feature type="compositionally biased region" description="Polar residues" evidence="1">
    <location>
        <begin position="115"/>
        <end position="125"/>
    </location>
</feature>
<protein>
    <submittedName>
        <fullName evidence="4">LysM domain-containing protein</fullName>
    </submittedName>
</protein>
<evidence type="ECO:0000256" key="1">
    <source>
        <dbReference type="SAM" id="MobiDB-lite"/>
    </source>
</evidence>
<keyword evidence="2" id="KW-1133">Transmembrane helix</keyword>
<proteinExistence type="predicted"/>